<evidence type="ECO:0000259" key="1">
    <source>
        <dbReference type="SMART" id="SM00912"/>
    </source>
</evidence>
<accession>A0A1Z4KV19</accession>
<keyword evidence="2" id="KW-0614">Plasmid</keyword>
<evidence type="ECO:0000313" key="3">
    <source>
        <dbReference type="Proteomes" id="UP000217507"/>
    </source>
</evidence>
<protein>
    <recommendedName>
        <fullName evidence="1">Filamentous haemagglutinin FhaB/tRNA nuclease CdiA-like TPS domain-containing protein</fullName>
    </recommendedName>
</protein>
<feature type="domain" description="Filamentous haemagglutinin FhaB/tRNA nuclease CdiA-like TPS" evidence="1">
    <location>
        <begin position="35"/>
        <end position="147"/>
    </location>
</feature>
<dbReference type="NCBIfam" id="TIGR01901">
    <property type="entry name" value="adhes_NPXG"/>
    <property type="match status" value="1"/>
</dbReference>
<dbReference type="Pfam" id="PF05860">
    <property type="entry name" value="TPS"/>
    <property type="match status" value="1"/>
</dbReference>
<dbReference type="InterPro" id="IPR012334">
    <property type="entry name" value="Pectin_lyas_fold"/>
</dbReference>
<evidence type="ECO:0000313" key="2">
    <source>
        <dbReference type="EMBL" id="BAY72875.1"/>
    </source>
</evidence>
<dbReference type="Gene3D" id="2.160.20.10">
    <property type="entry name" value="Single-stranded right-handed beta-helix, Pectin lyase-like"/>
    <property type="match status" value="2"/>
</dbReference>
<sequence>MSGISIHWYWLQGLGITISSTTVFWSNCSLAQITPDTTLPINSNITTEGNTRIIERGTQAGSNLFHSFQEFSVPTSGTAFFNNPTNIQNIISRVTGGSVSNIDGLIRANATANLFLINPNGIIFGQNARLDIGGSFVGSTANRLKFADGFEFSATAPQKTPLLTINIPTGLQFGENPGDIRVQGIGGQLSSEEGQGLRVPLGKTLALVGGNVTIERAFLNAPGGRIELGSVTGVNQVNLNQTHQGWTLNYQNVSNFRDIQIFRSFVNITPEEDSNIQSQQESSAISFRASQLNLETSVIRANTFTSAPGGNVSINVQQLIMKGGASIVTQVFDTGSGGDLTINALDSVELIGTPVEFPIDTILSTQTSGAGKAGSVTINTPVLVLKDRATISATTFGVGKAGNLIINTRELLVKDRAGMFVRSRGIGNAGSLIINASSVHLDNGTLTANTRSINTDPNQTQATITLRVKDLVLLRRNSNITADATGENVIGGDVNIDTKFLVASENSDITATSNDFRGGRVRVKAIGIFGTQSQNERTSASDITARGKTPELSGSIELNTPDVDPSRGLVELPVNLVDASQQIAQGCTPRRGQSNSFVVTGRGGMPLSPSEPLRQRAVITQWVTLDEEIGNETNTQAKTTLAENQQPIVEAQRWLVDKRGDVQLVAQQVLNEMRIQESGVISCSVNRL</sequence>
<dbReference type="AlphaFoldDB" id="A0A1Z4KV19"/>
<organism evidence="2 3">
    <name type="scientific">Trichormus variabilis NIES-23</name>
    <dbReference type="NCBI Taxonomy" id="1973479"/>
    <lineage>
        <taxon>Bacteria</taxon>
        <taxon>Bacillati</taxon>
        <taxon>Cyanobacteriota</taxon>
        <taxon>Cyanophyceae</taxon>
        <taxon>Nostocales</taxon>
        <taxon>Nostocaceae</taxon>
        <taxon>Trichormus</taxon>
    </lineage>
</organism>
<dbReference type="InterPro" id="IPR008638">
    <property type="entry name" value="FhaB/CdiA-like_TPS"/>
</dbReference>
<dbReference type="EMBL" id="AP018217">
    <property type="protein sequence ID" value="BAY72875.1"/>
    <property type="molecule type" value="Genomic_DNA"/>
</dbReference>
<reference evidence="2 3" key="1">
    <citation type="submission" date="2017-06" db="EMBL/GenBank/DDBJ databases">
        <title>Genome sequencing of cyanobaciteial culture collection at National Institute for Environmental Studies (NIES).</title>
        <authorList>
            <person name="Hirose Y."/>
            <person name="Shimura Y."/>
            <person name="Fujisawa T."/>
            <person name="Nakamura Y."/>
            <person name="Kawachi M."/>
        </authorList>
    </citation>
    <scope>NUCLEOTIDE SEQUENCE [LARGE SCALE GENOMIC DNA]</scope>
    <source>
        <strain evidence="2 3">NIES-23</strain>
        <plasmid evidence="3">Plasmid Plasmid1 dna</plasmid>
    </source>
</reference>
<dbReference type="SMART" id="SM00912">
    <property type="entry name" value="Haemagg_act"/>
    <property type="match status" value="1"/>
</dbReference>
<name>A0A1Z4KV19_ANAVA</name>
<dbReference type="SUPFAM" id="SSF51126">
    <property type="entry name" value="Pectin lyase-like"/>
    <property type="match status" value="1"/>
</dbReference>
<dbReference type="Proteomes" id="UP000217507">
    <property type="component" value="Plasmid Plasmid1 dna"/>
</dbReference>
<dbReference type="InterPro" id="IPR011050">
    <property type="entry name" value="Pectin_lyase_fold/virulence"/>
</dbReference>
<proteinExistence type="predicted"/>
<gene>
    <name evidence="2" type="ORF">NIES23_57030</name>
</gene>
<geneLocation type="plasmid" evidence="2">
    <name>plasmid1</name>
</geneLocation>